<sequence length="296" mass="34436">MNINDCRIIELPKFLDARGNLSFAENNTQIPFEIKRTYWLYDVPGNVNRGGHAEINNEELIIAMSGAFDITVDDGREQKTFTLNRSYYGLYIPKGLWREIKNFSTNALALEFGSIVYDVNDYIRDYDEFCHFAANYIEVNTEDAHTPPKKVKKESPELYNVFDCTMIELDKHHSERKGNLTVVENGKTLPFDVKRVYYLYDIPGGESRGAHAHRDLEQFMIAASGSFKVTLDDGNCKRTFFLNRPYQGLYIKSGMWRDLDDFSSGAICMVLASEVYRKEDYIRDYEEFIDFRRSKR</sequence>
<proteinExistence type="predicted"/>
<dbReference type="Proteomes" id="UP000095606">
    <property type="component" value="Unassembled WGS sequence"/>
</dbReference>
<name>A0A174NIG3_9BACE</name>
<dbReference type="InterPro" id="IPR014710">
    <property type="entry name" value="RmlC-like_jellyroll"/>
</dbReference>
<accession>A0A174NIG3</accession>
<evidence type="ECO:0000313" key="2">
    <source>
        <dbReference type="EMBL" id="CUP45745.1"/>
    </source>
</evidence>
<gene>
    <name evidence="2" type="ORF">ERS852461_02608</name>
</gene>
<dbReference type="AlphaFoldDB" id="A0A174NIG3"/>
<dbReference type="SUPFAM" id="SSF51182">
    <property type="entry name" value="RmlC-like cupins"/>
    <property type="match status" value="2"/>
</dbReference>
<feature type="domain" description="Sugar 3,4-ketoisomerase QdtA cupin" evidence="1">
    <location>
        <begin position="5"/>
        <end position="132"/>
    </location>
</feature>
<dbReference type="Pfam" id="PF05523">
    <property type="entry name" value="FdtA"/>
    <property type="match status" value="2"/>
</dbReference>
<feature type="domain" description="Sugar 3,4-ketoisomerase QdtA cupin" evidence="1">
    <location>
        <begin position="163"/>
        <end position="292"/>
    </location>
</feature>
<dbReference type="EMBL" id="CZAE01000012">
    <property type="protein sequence ID" value="CUP45745.1"/>
    <property type="molecule type" value="Genomic_DNA"/>
</dbReference>
<dbReference type="InterPro" id="IPR008894">
    <property type="entry name" value="QdtA_cupin_dom"/>
</dbReference>
<reference evidence="2 3" key="1">
    <citation type="submission" date="2015-09" db="EMBL/GenBank/DDBJ databases">
        <authorList>
            <consortium name="Pathogen Informatics"/>
        </authorList>
    </citation>
    <scope>NUCLEOTIDE SEQUENCE [LARGE SCALE GENOMIC DNA]</scope>
    <source>
        <strain evidence="2 3">2789STDY5834846</strain>
    </source>
</reference>
<dbReference type="CDD" id="cd20292">
    <property type="entry name" value="cupin_QdtA-like"/>
    <property type="match status" value="2"/>
</dbReference>
<dbReference type="Gene3D" id="2.60.120.10">
    <property type="entry name" value="Jelly Rolls"/>
    <property type="match status" value="2"/>
</dbReference>
<evidence type="ECO:0000259" key="1">
    <source>
        <dbReference type="Pfam" id="PF05523"/>
    </source>
</evidence>
<dbReference type="InterPro" id="IPR011051">
    <property type="entry name" value="RmlC_Cupin_sf"/>
</dbReference>
<evidence type="ECO:0000313" key="3">
    <source>
        <dbReference type="Proteomes" id="UP000095606"/>
    </source>
</evidence>
<protein>
    <submittedName>
        <fullName evidence="2">Putative WxcM-like protein</fullName>
    </submittedName>
</protein>
<organism evidence="2 3">
    <name type="scientific">Bacteroides faecis</name>
    <dbReference type="NCBI Taxonomy" id="674529"/>
    <lineage>
        <taxon>Bacteria</taxon>
        <taxon>Pseudomonadati</taxon>
        <taxon>Bacteroidota</taxon>
        <taxon>Bacteroidia</taxon>
        <taxon>Bacteroidales</taxon>
        <taxon>Bacteroidaceae</taxon>
        <taxon>Bacteroides</taxon>
    </lineage>
</organism>